<feature type="transmembrane region" description="Helical" evidence="2">
    <location>
        <begin position="185"/>
        <end position="202"/>
    </location>
</feature>
<dbReference type="InterPro" id="IPR000326">
    <property type="entry name" value="PAP2/HPO"/>
</dbReference>
<feature type="transmembrane region" description="Helical" evidence="2">
    <location>
        <begin position="141"/>
        <end position="159"/>
    </location>
</feature>
<dbReference type="AlphaFoldDB" id="A0AAD1UAZ6"/>
<feature type="transmembrane region" description="Helical" evidence="2">
    <location>
        <begin position="282"/>
        <end position="304"/>
    </location>
</feature>
<accession>A0AAD1UAZ6</accession>
<feature type="transmembrane region" description="Helical" evidence="2">
    <location>
        <begin position="374"/>
        <end position="393"/>
    </location>
</feature>
<organism evidence="4 5">
    <name type="scientific">Euplotes crassus</name>
    <dbReference type="NCBI Taxonomy" id="5936"/>
    <lineage>
        <taxon>Eukaryota</taxon>
        <taxon>Sar</taxon>
        <taxon>Alveolata</taxon>
        <taxon>Ciliophora</taxon>
        <taxon>Intramacronucleata</taxon>
        <taxon>Spirotrichea</taxon>
        <taxon>Hypotrichia</taxon>
        <taxon>Euplotida</taxon>
        <taxon>Euplotidae</taxon>
        <taxon>Moneuplotes</taxon>
    </lineage>
</organism>
<keyword evidence="2" id="KW-0812">Transmembrane</keyword>
<keyword evidence="2" id="KW-1133">Transmembrane helix</keyword>
<feature type="region of interest" description="Disordered" evidence="1">
    <location>
        <begin position="451"/>
        <end position="507"/>
    </location>
</feature>
<feature type="compositionally biased region" description="Basic and acidic residues" evidence="1">
    <location>
        <begin position="494"/>
        <end position="507"/>
    </location>
</feature>
<evidence type="ECO:0000256" key="1">
    <source>
        <dbReference type="SAM" id="MobiDB-lite"/>
    </source>
</evidence>
<feature type="domain" description="Phosphatidic acid phosphatase type 2/haloperoxidase" evidence="3">
    <location>
        <begin position="142"/>
        <end position="257"/>
    </location>
</feature>
<feature type="transmembrane region" description="Helical" evidence="2">
    <location>
        <begin position="110"/>
        <end position="129"/>
    </location>
</feature>
<feature type="transmembrane region" description="Helical" evidence="2">
    <location>
        <begin position="238"/>
        <end position="261"/>
    </location>
</feature>
<evidence type="ECO:0000313" key="5">
    <source>
        <dbReference type="Proteomes" id="UP001295684"/>
    </source>
</evidence>
<reference evidence="4" key="1">
    <citation type="submission" date="2023-07" db="EMBL/GenBank/DDBJ databases">
        <authorList>
            <consortium name="AG Swart"/>
            <person name="Singh M."/>
            <person name="Singh A."/>
            <person name="Seah K."/>
            <person name="Emmerich C."/>
        </authorList>
    </citation>
    <scope>NUCLEOTIDE SEQUENCE</scope>
    <source>
        <strain evidence="4">DP1</strain>
    </source>
</reference>
<dbReference type="EMBL" id="CAMPGE010005785">
    <property type="protein sequence ID" value="CAI2364625.1"/>
    <property type="molecule type" value="Genomic_DNA"/>
</dbReference>
<proteinExistence type="predicted"/>
<feature type="transmembrane region" description="Helical" evidence="2">
    <location>
        <begin position="61"/>
        <end position="80"/>
    </location>
</feature>
<keyword evidence="2" id="KW-0472">Membrane</keyword>
<dbReference type="InterPro" id="IPR036938">
    <property type="entry name" value="PAP2/HPO_sf"/>
</dbReference>
<comment type="caution">
    <text evidence="4">The sequence shown here is derived from an EMBL/GenBank/DDBJ whole genome shotgun (WGS) entry which is preliminary data.</text>
</comment>
<feature type="compositionally biased region" description="Basic and acidic residues" evidence="1">
    <location>
        <begin position="461"/>
        <end position="482"/>
    </location>
</feature>
<dbReference type="SUPFAM" id="SSF48317">
    <property type="entry name" value="Acid phosphatase/Vanadium-dependent haloperoxidase"/>
    <property type="match status" value="1"/>
</dbReference>
<feature type="transmembrane region" description="Helical" evidence="2">
    <location>
        <begin position="339"/>
        <end position="362"/>
    </location>
</feature>
<evidence type="ECO:0000313" key="4">
    <source>
        <dbReference type="EMBL" id="CAI2364625.1"/>
    </source>
</evidence>
<feature type="transmembrane region" description="Helical" evidence="2">
    <location>
        <begin position="214"/>
        <end position="232"/>
    </location>
</feature>
<name>A0AAD1UAZ6_EUPCR</name>
<protein>
    <recommendedName>
        <fullName evidence="3">Phosphatidic acid phosphatase type 2/haloperoxidase domain-containing protein</fullName>
    </recommendedName>
</protein>
<sequence length="507" mass="57456">MQWEIIPKILPYLITSTLKAPLPPPMMIVRMKLVRSMTRLEGQCCGMEWMLGRRMSGSLRLFKIIAFAAAIIVIPAELILRDVLMDAEQGFISRFQRALHHSFWATLAKIIIYTGEVKFIEGWAVFLYLSSDSLLGFKASMVTFTGVLLIALLKLLYQIPRPFWISTEVQGKACNFDFSGPSDHVFLATFFYSYVILIYSKYTDRLANKLQIGLLLMNILVVILNALALNYLGSTFLFQSLIGAICGVLYCIFCVTFDADIHSACERIAFLIKTSRYMKFKVFFIALGVFVLTFMYFNSVLVTFKVDHLWIQNSIDDCNKNINYEARMGIDPTFEDTSIIFGIIGATFGASTANITIGNIVWSHTVWWKRLLRGLIGFIFIVGIHLLPLLIAYHDFTTKYFFNELVPTLAASYIAFGIIPILCNYLKLTNQYHERSQSVLSVASFRQVIQNESGSSSSKPSSEESKRMQDSIINPKHEEKKLPFKRSVASNNADGDKSDDIPLLSKE</sequence>
<evidence type="ECO:0000259" key="3">
    <source>
        <dbReference type="Pfam" id="PF01569"/>
    </source>
</evidence>
<feature type="transmembrane region" description="Helical" evidence="2">
    <location>
        <begin position="405"/>
        <end position="426"/>
    </location>
</feature>
<dbReference type="Proteomes" id="UP001295684">
    <property type="component" value="Unassembled WGS sequence"/>
</dbReference>
<keyword evidence="5" id="KW-1185">Reference proteome</keyword>
<evidence type="ECO:0000256" key="2">
    <source>
        <dbReference type="SAM" id="Phobius"/>
    </source>
</evidence>
<gene>
    <name evidence="4" type="ORF">ECRASSUSDP1_LOCUS5970</name>
</gene>
<dbReference type="Pfam" id="PF01569">
    <property type="entry name" value="PAP2"/>
    <property type="match status" value="1"/>
</dbReference>